<accession>A0A8T0KYR3</accession>
<evidence type="ECO:0000313" key="7">
    <source>
        <dbReference type="Proteomes" id="UP000743370"/>
    </source>
</evidence>
<dbReference type="PANTHER" id="PTHR45898:SF2">
    <property type="entry name" value="TOM1-LIKE PROTEIN 6"/>
    <property type="match status" value="1"/>
</dbReference>
<gene>
    <name evidence="6" type="ORF">HKW66_Vig0114710</name>
</gene>
<feature type="domain" description="GAT" evidence="5">
    <location>
        <begin position="67"/>
        <end position="157"/>
    </location>
</feature>
<feature type="compositionally biased region" description="Low complexity" evidence="4">
    <location>
        <begin position="186"/>
        <end position="197"/>
    </location>
</feature>
<dbReference type="EMBL" id="JABFOF010000002">
    <property type="protein sequence ID" value="KAG2404549.1"/>
    <property type="molecule type" value="Genomic_DNA"/>
</dbReference>
<dbReference type="CDD" id="cd14231">
    <property type="entry name" value="GAT_GGA-like_plant"/>
    <property type="match status" value="1"/>
</dbReference>
<dbReference type="InterPro" id="IPR038425">
    <property type="entry name" value="GAT_sf"/>
</dbReference>
<dbReference type="Proteomes" id="UP000743370">
    <property type="component" value="Unassembled WGS sequence"/>
</dbReference>
<dbReference type="GO" id="GO:0016020">
    <property type="term" value="C:membrane"/>
    <property type="evidence" value="ECO:0007669"/>
    <property type="project" value="UniProtKB-SubCell"/>
</dbReference>
<dbReference type="PANTHER" id="PTHR45898">
    <property type="entry name" value="TOM1-LIKE PROTEIN"/>
    <property type="match status" value="1"/>
</dbReference>
<dbReference type="GO" id="GO:0043130">
    <property type="term" value="F:ubiquitin binding"/>
    <property type="evidence" value="ECO:0007669"/>
    <property type="project" value="InterPro"/>
</dbReference>
<comment type="similarity">
    <text evidence="2">Belongs to the TOM1 family.</text>
</comment>
<evidence type="ECO:0000256" key="1">
    <source>
        <dbReference type="ARBA" id="ARBA00004170"/>
    </source>
</evidence>
<comment type="caution">
    <text evidence="6">The sequence shown here is derived from an EMBL/GenBank/DDBJ whole genome shotgun (WGS) entry which is preliminary data.</text>
</comment>
<protein>
    <submittedName>
        <fullName evidence="6">TOM1-like protein</fullName>
    </submittedName>
</protein>
<dbReference type="Pfam" id="PF03127">
    <property type="entry name" value="GAT"/>
    <property type="match status" value="1"/>
</dbReference>
<reference evidence="6 7" key="1">
    <citation type="submission" date="2020-05" db="EMBL/GenBank/DDBJ databases">
        <title>Vigna angularis (adzuki bean) Var. LongXiaoDou No. 4 denovo assembly.</title>
        <authorList>
            <person name="Xiang H."/>
        </authorList>
    </citation>
    <scope>NUCLEOTIDE SEQUENCE [LARGE SCALE GENOMIC DNA]</scope>
    <source>
        <tissue evidence="6">Leaf</tissue>
    </source>
</reference>
<organism evidence="6 7">
    <name type="scientific">Phaseolus angularis</name>
    <name type="common">Azuki bean</name>
    <name type="synonym">Vigna angularis</name>
    <dbReference type="NCBI Taxonomy" id="3914"/>
    <lineage>
        <taxon>Eukaryota</taxon>
        <taxon>Viridiplantae</taxon>
        <taxon>Streptophyta</taxon>
        <taxon>Embryophyta</taxon>
        <taxon>Tracheophyta</taxon>
        <taxon>Spermatophyta</taxon>
        <taxon>Magnoliopsida</taxon>
        <taxon>eudicotyledons</taxon>
        <taxon>Gunneridae</taxon>
        <taxon>Pentapetalae</taxon>
        <taxon>rosids</taxon>
        <taxon>fabids</taxon>
        <taxon>Fabales</taxon>
        <taxon>Fabaceae</taxon>
        <taxon>Papilionoideae</taxon>
        <taxon>50 kb inversion clade</taxon>
        <taxon>NPAAA clade</taxon>
        <taxon>indigoferoid/millettioid clade</taxon>
        <taxon>Phaseoleae</taxon>
        <taxon>Vigna</taxon>
    </lineage>
</organism>
<sequence length="274" mass="29450">MVHYRDVGFEISGGGRRWKRVCVTIYGEEVLGGYGDSGFSRSASEEAFGGSGGKHPQYYRACKELKLTGLEIFSMPSLDSMRYALDLLSDMLQAANPSDRAAVKEEVIIDLVDRCRTNQKKLMQMLTTTGDEELLGQGLELNDITQSLLARHDAIASGTPFPIQGASSNTVPNEAQCSLDQSNICSSSPGKSSSSPKATYPGIVFSDTRSQSDDEEDEFAQLLRRLFEDLNVFGDTNGKVKMTSSSGSSSNLSGTMGPGMVGGLFGSGSRSFID</sequence>
<evidence type="ECO:0000313" key="6">
    <source>
        <dbReference type="EMBL" id="KAG2404549.1"/>
    </source>
</evidence>
<dbReference type="InterPro" id="IPR004152">
    <property type="entry name" value="GAT_dom"/>
</dbReference>
<name>A0A8T0KYR3_PHAAN</name>
<dbReference type="PROSITE" id="PS50909">
    <property type="entry name" value="GAT"/>
    <property type="match status" value="1"/>
</dbReference>
<evidence type="ECO:0000256" key="4">
    <source>
        <dbReference type="SAM" id="MobiDB-lite"/>
    </source>
</evidence>
<comment type="subcellular location">
    <subcellularLocation>
        <location evidence="1">Membrane</location>
        <topology evidence="1">Peripheral membrane protein</topology>
    </subcellularLocation>
</comment>
<dbReference type="GO" id="GO:0035091">
    <property type="term" value="F:phosphatidylinositol binding"/>
    <property type="evidence" value="ECO:0007669"/>
    <property type="project" value="InterPro"/>
</dbReference>
<feature type="region of interest" description="Disordered" evidence="4">
    <location>
        <begin position="181"/>
        <end position="200"/>
    </location>
</feature>
<evidence type="ECO:0000256" key="2">
    <source>
        <dbReference type="ARBA" id="ARBA00007708"/>
    </source>
</evidence>
<evidence type="ECO:0000256" key="3">
    <source>
        <dbReference type="ARBA" id="ARBA00023136"/>
    </source>
</evidence>
<proteinExistence type="inferred from homology"/>
<dbReference type="GO" id="GO:0005737">
    <property type="term" value="C:cytoplasm"/>
    <property type="evidence" value="ECO:0007669"/>
    <property type="project" value="UniProtKB-ARBA"/>
</dbReference>
<dbReference type="SUPFAM" id="SSF89009">
    <property type="entry name" value="GAT-like domain"/>
    <property type="match status" value="1"/>
</dbReference>
<dbReference type="AlphaFoldDB" id="A0A8T0KYR3"/>
<dbReference type="GO" id="GO:0043328">
    <property type="term" value="P:protein transport to vacuole involved in ubiquitin-dependent protein catabolic process via the multivesicular body sorting pathway"/>
    <property type="evidence" value="ECO:0007669"/>
    <property type="project" value="InterPro"/>
</dbReference>
<dbReference type="Gene3D" id="1.20.58.160">
    <property type="match status" value="1"/>
</dbReference>
<keyword evidence="3" id="KW-0472">Membrane</keyword>
<evidence type="ECO:0000259" key="5">
    <source>
        <dbReference type="PROSITE" id="PS50909"/>
    </source>
</evidence>
<dbReference type="InterPro" id="IPR044836">
    <property type="entry name" value="TOL_plant"/>
</dbReference>